<evidence type="ECO:0000313" key="3">
    <source>
        <dbReference type="Proteomes" id="UP001221142"/>
    </source>
</evidence>
<proteinExistence type="predicted"/>
<gene>
    <name evidence="2" type="ORF">FB45DRAFT_1056565</name>
</gene>
<accession>A0AAD7FS09</accession>
<evidence type="ECO:0000256" key="1">
    <source>
        <dbReference type="SAM" id="Phobius"/>
    </source>
</evidence>
<name>A0AAD7FS09_9AGAR</name>
<dbReference type="EMBL" id="JARKIF010000007">
    <property type="protein sequence ID" value="KAJ7634552.1"/>
    <property type="molecule type" value="Genomic_DNA"/>
</dbReference>
<sequence length="428" mass="47772">MLWTHSQPTPRPDGMHTIPCSGVDLVTIGTILTTGLIIDARLDARKLEATPTTLIERKFPRAGARIARRNGTYEFQIPKEFGPDAPCVNFTVEDHPEAYRADPSRPTLPLDLKVPSPSLPSLSKVPDAMYQYLRSSSCPQSIEAVIKSQKPMLYVHVSLFDDLTFIGVTSSHMGFDAVGTGTLLDAWTRLINGVSIDAIEGMPWDVQPFASFTAPTRVAKRRGWFDLGILSLMMFIAYAVWRRWRDPNEYRAFVRVPKSFLADEKRKIMEELKAKGSGEWVGSSDVLMAWWFKTALGYRVNDRSPFHLYIAANIRDTPVFLGQSTLETPYINNAIAAIRVPPLPVKAFHKKSLTELALHVRRAILAYNADLEGLRDTIRSRCANPFKIDFPCAPGGDYSFHTSWRVVGFGGLDFSGAVVGKQVKQANL</sequence>
<dbReference type="InterPro" id="IPR023213">
    <property type="entry name" value="CAT-like_dom_sf"/>
</dbReference>
<dbReference type="AlphaFoldDB" id="A0AAD7FS09"/>
<keyword evidence="1" id="KW-0472">Membrane</keyword>
<reference evidence="2" key="1">
    <citation type="submission" date="2023-03" db="EMBL/GenBank/DDBJ databases">
        <title>Massive genome expansion in bonnet fungi (Mycena s.s.) driven by repeated elements and novel gene families across ecological guilds.</title>
        <authorList>
            <consortium name="Lawrence Berkeley National Laboratory"/>
            <person name="Harder C.B."/>
            <person name="Miyauchi S."/>
            <person name="Viragh M."/>
            <person name="Kuo A."/>
            <person name="Thoen E."/>
            <person name="Andreopoulos B."/>
            <person name="Lu D."/>
            <person name="Skrede I."/>
            <person name="Drula E."/>
            <person name="Henrissat B."/>
            <person name="Morin E."/>
            <person name="Kohler A."/>
            <person name="Barry K."/>
            <person name="LaButti K."/>
            <person name="Morin E."/>
            <person name="Salamov A."/>
            <person name="Lipzen A."/>
            <person name="Mereny Z."/>
            <person name="Hegedus B."/>
            <person name="Baldrian P."/>
            <person name="Stursova M."/>
            <person name="Weitz H."/>
            <person name="Taylor A."/>
            <person name="Grigoriev I.V."/>
            <person name="Nagy L.G."/>
            <person name="Martin F."/>
            <person name="Kauserud H."/>
        </authorList>
    </citation>
    <scope>NUCLEOTIDE SEQUENCE</scope>
    <source>
        <strain evidence="2">9284</strain>
    </source>
</reference>
<evidence type="ECO:0000313" key="2">
    <source>
        <dbReference type="EMBL" id="KAJ7634552.1"/>
    </source>
</evidence>
<keyword evidence="3" id="KW-1185">Reference proteome</keyword>
<dbReference type="Gene3D" id="3.30.559.10">
    <property type="entry name" value="Chloramphenicol acetyltransferase-like domain"/>
    <property type="match status" value="2"/>
</dbReference>
<dbReference type="Proteomes" id="UP001221142">
    <property type="component" value="Unassembled WGS sequence"/>
</dbReference>
<keyword evidence="1" id="KW-0812">Transmembrane</keyword>
<protein>
    <submittedName>
        <fullName evidence="2">Uncharacterized protein</fullName>
    </submittedName>
</protein>
<comment type="caution">
    <text evidence="2">The sequence shown here is derived from an EMBL/GenBank/DDBJ whole genome shotgun (WGS) entry which is preliminary data.</text>
</comment>
<organism evidence="2 3">
    <name type="scientific">Roridomyces roridus</name>
    <dbReference type="NCBI Taxonomy" id="1738132"/>
    <lineage>
        <taxon>Eukaryota</taxon>
        <taxon>Fungi</taxon>
        <taxon>Dikarya</taxon>
        <taxon>Basidiomycota</taxon>
        <taxon>Agaricomycotina</taxon>
        <taxon>Agaricomycetes</taxon>
        <taxon>Agaricomycetidae</taxon>
        <taxon>Agaricales</taxon>
        <taxon>Marasmiineae</taxon>
        <taxon>Mycenaceae</taxon>
        <taxon>Roridomyces</taxon>
    </lineage>
</organism>
<keyword evidence="1" id="KW-1133">Transmembrane helix</keyword>
<feature type="transmembrane region" description="Helical" evidence="1">
    <location>
        <begin position="223"/>
        <end position="241"/>
    </location>
</feature>